<evidence type="ECO:0000313" key="3">
    <source>
        <dbReference type="Proteomes" id="UP001281656"/>
    </source>
</evidence>
<dbReference type="InterPro" id="IPR024042">
    <property type="entry name" value="TM1646-like_dom_sf"/>
</dbReference>
<sequence length="140" mass="16239">MEISRVGRSASVPSEKKNLSVKKDFSQSFNSQMQKKSEEQLKEMFDNIKKKGNRLAITKSYVDVKAYKKMIKEYLDSVLSFMYGVKKDISFWQTQYFITVDTIDQKLEELTQMLVNEQKDNLNVAATIDDISGLLVDIYK</sequence>
<accession>A0ABU4JV54</accession>
<reference evidence="2 3" key="1">
    <citation type="submission" date="2023-04" db="EMBL/GenBank/DDBJ databases">
        <title>Clostridium tannerae sp. nov., isolated from the fecal material of an alpaca.</title>
        <authorList>
            <person name="Miller S."/>
            <person name="Hendry M."/>
            <person name="King J."/>
            <person name="Sankaranarayanan K."/>
            <person name="Lawson P.A."/>
        </authorList>
    </citation>
    <scope>NUCLEOTIDE SEQUENCE [LARGE SCALE GENOMIC DNA]</scope>
    <source>
        <strain evidence="2 3">A1-XYC3</strain>
    </source>
</reference>
<feature type="region of interest" description="Disordered" evidence="1">
    <location>
        <begin position="1"/>
        <end position="36"/>
    </location>
</feature>
<gene>
    <name evidence="2" type="ORF">P8V03_12830</name>
</gene>
<dbReference type="EMBL" id="JARUJP010000015">
    <property type="protein sequence ID" value="MDW8802035.1"/>
    <property type="molecule type" value="Genomic_DNA"/>
</dbReference>
<name>A0ABU4JV54_9CLOT</name>
<organism evidence="2 3">
    <name type="scientific">Clostridium tanneri</name>
    <dbReference type="NCBI Taxonomy" id="3037988"/>
    <lineage>
        <taxon>Bacteria</taxon>
        <taxon>Bacillati</taxon>
        <taxon>Bacillota</taxon>
        <taxon>Clostridia</taxon>
        <taxon>Eubacteriales</taxon>
        <taxon>Clostridiaceae</taxon>
        <taxon>Clostridium</taxon>
    </lineage>
</organism>
<evidence type="ECO:0000313" key="2">
    <source>
        <dbReference type="EMBL" id="MDW8802035.1"/>
    </source>
</evidence>
<dbReference type="InterPro" id="IPR005585">
    <property type="entry name" value="DUF327"/>
</dbReference>
<dbReference type="RefSeq" id="WP_261672754.1">
    <property type="nucleotide sequence ID" value="NZ_JARUJP010000015.1"/>
</dbReference>
<dbReference type="Pfam" id="PF03885">
    <property type="entry name" value="DUF327"/>
    <property type="match status" value="1"/>
</dbReference>
<proteinExistence type="predicted"/>
<comment type="caution">
    <text evidence="2">The sequence shown here is derived from an EMBL/GenBank/DDBJ whole genome shotgun (WGS) entry which is preliminary data.</text>
</comment>
<feature type="compositionally biased region" description="Basic and acidic residues" evidence="1">
    <location>
        <begin position="14"/>
        <end position="25"/>
    </location>
</feature>
<dbReference type="SUPFAM" id="SSF158397">
    <property type="entry name" value="TM1646-like"/>
    <property type="match status" value="1"/>
</dbReference>
<dbReference type="Gene3D" id="1.20.120.490">
    <property type="entry name" value="Hypothetical protein TM1646-like domain"/>
    <property type="match status" value="1"/>
</dbReference>
<evidence type="ECO:0000256" key="1">
    <source>
        <dbReference type="SAM" id="MobiDB-lite"/>
    </source>
</evidence>
<protein>
    <submittedName>
        <fullName evidence="2">YaaR family protein</fullName>
    </submittedName>
</protein>
<keyword evidence="3" id="KW-1185">Reference proteome</keyword>
<dbReference type="Proteomes" id="UP001281656">
    <property type="component" value="Unassembled WGS sequence"/>
</dbReference>